<organism evidence="4 5">
    <name type="scientific">Frondihabitans peucedani</name>
    <dbReference type="NCBI Taxonomy" id="598626"/>
    <lineage>
        <taxon>Bacteria</taxon>
        <taxon>Bacillati</taxon>
        <taxon>Actinomycetota</taxon>
        <taxon>Actinomycetes</taxon>
        <taxon>Micrococcales</taxon>
        <taxon>Microbacteriaceae</taxon>
        <taxon>Frondihabitans</taxon>
    </lineage>
</organism>
<accession>A0ABP8DZJ1</accession>
<feature type="transmembrane region" description="Helical" evidence="1">
    <location>
        <begin position="42"/>
        <end position="63"/>
    </location>
</feature>
<evidence type="ECO:0000256" key="1">
    <source>
        <dbReference type="SAM" id="Phobius"/>
    </source>
</evidence>
<keyword evidence="1" id="KW-1133">Transmembrane helix</keyword>
<feature type="domain" description="SGNH" evidence="3">
    <location>
        <begin position="457"/>
        <end position="684"/>
    </location>
</feature>
<dbReference type="InterPro" id="IPR043968">
    <property type="entry name" value="SGNH"/>
</dbReference>
<name>A0ABP8DZJ1_9MICO</name>
<reference evidence="5" key="1">
    <citation type="journal article" date="2019" name="Int. J. Syst. Evol. Microbiol.">
        <title>The Global Catalogue of Microorganisms (GCM) 10K type strain sequencing project: providing services to taxonomists for standard genome sequencing and annotation.</title>
        <authorList>
            <consortium name="The Broad Institute Genomics Platform"/>
            <consortium name="The Broad Institute Genome Sequencing Center for Infectious Disease"/>
            <person name="Wu L."/>
            <person name="Ma J."/>
        </authorList>
    </citation>
    <scope>NUCLEOTIDE SEQUENCE [LARGE SCALE GENOMIC DNA]</scope>
    <source>
        <strain evidence="5">JCM 17442</strain>
    </source>
</reference>
<feature type="transmembrane region" description="Helical" evidence="1">
    <location>
        <begin position="184"/>
        <end position="202"/>
    </location>
</feature>
<feature type="transmembrane region" description="Helical" evidence="1">
    <location>
        <begin position="242"/>
        <end position="260"/>
    </location>
</feature>
<dbReference type="Pfam" id="PF01757">
    <property type="entry name" value="Acyl_transf_3"/>
    <property type="match status" value="1"/>
</dbReference>
<proteinExistence type="predicted"/>
<comment type="caution">
    <text evidence="4">The sequence shown here is derived from an EMBL/GenBank/DDBJ whole genome shotgun (WGS) entry which is preliminary data.</text>
</comment>
<keyword evidence="5" id="KW-1185">Reference proteome</keyword>
<dbReference type="InterPro" id="IPR050879">
    <property type="entry name" value="Acyltransferase_3"/>
</dbReference>
<dbReference type="Pfam" id="PF19040">
    <property type="entry name" value="SGNH"/>
    <property type="match status" value="1"/>
</dbReference>
<feature type="transmembrane region" description="Helical" evidence="1">
    <location>
        <begin position="266"/>
        <end position="286"/>
    </location>
</feature>
<evidence type="ECO:0000259" key="3">
    <source>
        <dbReference type="Pfam" id="PF19040"/>
    </source>
</evidence>
<feature type="domain" description="Acyltransferase 3" evidence="2">
    <location>
        <begin position="18"/>
        <end position="348"/>
    </location>
</feature>
<feature type="transmembrane region" description="Helical" evidence="1">
    <location>
        <begin position="208"/>
        <end position="230"/>
    </location>
</feature>
<feature type="transmembrane region" description="Helical" evidence="1">
    <location>
        <begin position="307"/>
        <end position="328"/>
    </location>
</feature>
<evidence type="ECO:0000313" key="4">
    <source>
        <dbReference type="EMBL" id="GAA4265381.1"/>
    </source>
</evidence>
<feature type="transmembrane region" description="Helical" evidence="1">
    <location>
        <begin position="21"/>
        <end position="36"/>
    </location>
</feature>
<evidence type="ECO:0000313" key="5">
    <source>
        <dbReference type="Proteomes" id="UP001501594"/>
    </source>
</evidence>
<dbReference type="Proteomes" id="UP001501594">
    <property type="component" value="Unassembled WGS sequence"/>
</dbReference>
<sequence>MSSTRTRTTAAQQNLRFDIQGLRALAVASVVLYHLWPNRLPAGFIGVDIFFVISGYLITSHLFKSLEQGEVRLGRFWSRRAIRLLPSSCLVLVLTGLSIAAFVPRNLWRQFLGEVVTSTLYVQNWNLAHSSIDYLNQDNGASPVQHFWSLSVEEQFYVVLPLLLVVILALSKRLRFSAVKVARILLLVVVVVSLAYSIVETATSPGPAYFSTATRAWEFAAGGVAATYLGRRGHAYGPSARRSGAAAAGLVLLVVSLVVITPALPFPSYVAALPVAGTFLVVAFGGRTFLEKIGSLAPIALLGRISYALYLWHWPGIVILPFITHHALTTTEKVAIGVAALILAWLTTRFLEEPLRFAPRTKSLRPRRVLVLGAAVMASSVVVASTSIVVLNVQTAQAASTAKRLESGDVACFGAASLISSKTPCKNPKLDGVFLPDVSQMATDDANRPACWSAGNTDSLRVCSLGQKTGFTKHLLAIGDSHNNALIDAYETIAEHNGWRIDVAGRGSCYWTTASQTQLTNELATACASWKSKVTKYVAAQKSLDAIIVTHSDGSARVKPTPGQTVNEATTEGLAKAWAVATRNGVPIIAIHDNPIPAPNTATCLAQDLKTANARCSFSRAVGARYFDGQAEAAARTSKAQVIDLRRYLCTTTTCPVVIGGVIVYRDGTHLTKTFIRSLTPYLEKDLRSALTKAGA</sequence>
<feature type="transmembrane region" description="Helical" evidence="1">
    <location>
        <begin position="371"/>
        <end position="391"/>
    </location>
</feature>
<keyword evidence="4" id="KW-0808">Transferase</keyword>
<feature type="transmembrane region" description="Helical" evidence="1">
    <location>
        <begin position="334"/>
        <end position="351"/>
    </location>
</feature>
<dbReference type="RefSeq" id="WP_344793917.1">
    <property type="nucleotide sequence ID" value="NZ_BAABAU010000001.1"/>
</dbReference>
<dbReference type="EMBL" id="BAABAU010000001">
    <property type="protein sequence ID" value="GAA4265381.1"/>
    <property type="molecule type" value="Genomic_DNA"/>
</dbReference>
<dbReference type="PANTHER" id="PTHR23028:SF53">
    <property type="entry name" value="ACYL_TRANSF_3 DOMAIN-CONTAINING PROTEIN"/>
    <property type="match status" value="1"/>
</dbReference>
<keyword evidence="4" id="KW-0012">Acyltransferase</keyword>
<dbReference type="InterPro" id="IPR002656">
    <property type="entry name" value="Acyl_transf_3_dom"/>
</dbReference>
<protein>
    <submittedName>
        <fullName evidence="4">Acyltransferase family protein</fullName>
    </submittedName>
</protein>
<evidence type="ECO:0000259" key="2">
    <source>
        <dbReference type="Pfam" id="PF01757"/>
    </source>
</evidence>
<gene>
    <name evidence="4" type="ORF">GCM10022256_09930</name>
</gene>
<keyword evidence="1" id="KW-0812">Transmembrane</keyword>
<keyword evidence="1" id="KW-0472">Membrane</keyword>
<dbReference type="GO" id="GO:0016746">
    <property type="term" value="F:acyltransferase activity"/>
    <property type="evidence" value="ECO:0007669"/>
    <property type="project" value="UniProtKB-KW"/>
</dbReference>
<dbReference type="PANTHER" id="PTHR23028">
    <property type="entry name" value="ACETYLTRANSFERASE"/>
    <property type="match status" value="1"/>
</dbReference>
<feature type="transmembrane region" description="Helical" evidence="1">
    <location>
        <begin position="155"/>
        <end position="172"/>
    </location>
</feature>
<feature type="transmembrane region" description="Helical" evidence="1">
    <location>
        <begin position="84"/>
        <end position="103"/>
    </location>
</feature>